<dbReference type="AlphaFoldDB" id="W4RV91"/>
<proteinExistence type="predicted"/>
<evidence type="ECO:0000313" key="3">
    <source>
        <dbReference type="Proteomes" id="UP000018949"/>
    </source>
</evidence>
<dbReference type="PANTHER" id="PTHR13847:SF201">
    <property type="entry name" value="PUTATIBE OXIDOREDUCTASE"/>
    <property type="match status" value="1"/>
</dbReference>
<dbReference type="InterPro" id="IPR036188">
    <property type="entry name" value="FAD/NAD-bd_sf"/>
</dbReference>
<protein>
    <submittedName>
        <fullName evidence="2">Oxidoreductase</fullName>
    </submittedName>
</protein>
<dbReference type="GO" id="GO:0005737">
    <property type="term" value="C:cytoplasm"/>
    <property type="evidence" value="ECO:0007669"/>
    <property type="project" value="TreeGrafter"/>
</dbReference>
<comment type="caution">
    <text evidence="2">The sequence shown here is derived from an EMBL/GenBank/DDBJ whole genome shotgun (WGS) entry which is preliminary data.</text>
</comment>
<dbReference type="Proteomes" id="UP000018949">
    <property type="component" value="Unassembled WGS sequence"/>
</dbReference>
<dbReference type="EMBL" id="BAUW01000097">
    <property type="protein sequence ID" value="GAE47788.1"/>
    <property type="molecule type" value="Genomic_DNA"/>
</dbReference>
<feature type="domain" description="FAD dependent oxidoreductase" evidence="1">
    <location>
        <begin position="30"/>
        <end position="385"/>
    </location>
</feature>
<dbReference type="RefSeq" id="WP_023626120.1">
    <property type="nucleotide sequence ID" value="NZ_BAUW01000097.1"/>
</dbReference>
<keyword evidence="3" id="KW-1185">Reference proteome</keyword>
<dbReference type="Gene3D" id="3.30.9.10">
    <property type="entry name" value="D-Amino Acid Oxidase, subunit A, domain 2"/>
    <property type="match status" value="1"/>
</dbReference>
<gene>
    <name evidence="2" type="ORF">JCM21738_4806</name>
</gene>
<dbReference type="InterPro" id="IPR006076">
    <property type="entry name" value="FAD-dep_OxRdtase"/>
</dbReference>
<name>W4RV91_9BACI</name>
<dbReference type="Pfam" id="PF01266">
    <property type="entry name" value="DAO"/>
    <property type="match status" value="1"/>
</dbReference>
<evidence type="ECO:0000259" key="1">
    <source>
        <dbReference type="Pfam" id="PF01266"/>
    </source>
</evidence>
<accession>W4RV91</accession>
<reference evidence="2 3" key="1">
    <citation type="submission" date="2013-12" db="EMBL/GenBank/DDBJ databases">
        <title>NBRP : Genome information of microbial organism related human and environment.</title>
        <authorList>
            <person name="Hattori M."/>
            <person name="Oshima K."/>
            <person name="Inaba H."/>
            <person name="Suda W."/>
            <person name="Sakamoto M."/>
            <person name="Iino T."/>
            <person name="Kitahara M."/>
            <person name="Oshida Y."/>
            <person name="Iida T."/>
            <person name="Kudo T."/>
            <person name="Itoh T."/>
            <person name="Ahmed I."/>
            <person name="Ohkuma M."/>
        </authorList>
    </citation>
    <scope>NUCLEOTIDE SEQUENCE [LARGE SCALE GENOMIC DNA]</scope>
    <source>
        <strain evidence="2 3">JCM 21738</strain>
    </source>
</reference>
<evidence type="ECO:0000313" key="2">
    <source>
        <dbReference type="EMBL" id="GAE47788.1"/>
    </source>
</evidence>
<dbReference type="Gene3D" id="3.50.50.60">
    <property type="entry name" value="FAD/NAD(P)-binding domain"/>
    <property type="match status" value="1"/>
</dbReference>
<organism evidence="2 3">
    <name type="scientific">Mesobacillus boroniphilus JCM 21738</name>
    <dbReference type="NCBI Taxonomy" id="1294265"/>
    <lineage>
        <taxon>Bacteria</taxon>
        <taxon>Bacillati</taxon>
        <taxon>Bacillota</taxon>
        <taxon>Bacilli</taxon>
        <taxon>Bacillales</taxon>
        <taxon>Bacillaceae</taxon>
        <taxon>Mesobacillus</taxon>
    </lineage>
</organism>
<sequence length="407" mass="45550">MNIMSGTYYWPATFPTPPSYPQLEENLECDVLIVGGGSSAAQCAYYLADSGLKVAVIEKGKIGSGSTSSNTALIQYSGEKMFTNLVNSFGKEYISRHLALLQVAINEIESASAATEIDCEFCRRDSLYSASCSEDVESLRKEYEFLKEQGLKVDFLSKEEIEEKYPFSREAAIYSYGDGELNPFKFTHALIDYAAKKGVQIFENTEMNGHHVDPQTGRAILSTKSGQSISAGKVIFACGYEGIDLKKEKQVSFVSTYTVTTKPVADLTFWHNQTLIWETARPYLYMRTTADNRIIIGGLDDNTTYPEDRDSKMIHKRDKLIEEFNKMFPSIQVEPEYYLAAFYGGTTDGLPIIGKYEEYPNSYFLMGFGDNGTVYSQMLAKIIAQDIITGNSPDLKLYLNDRPLVAK</sequence>
<dbReference type="eggNOG" id="COG0665">
    <property type="taxonomic scope" value="Bacteria"/>
</dbReference>
<dbReference type="SUPFAM" id="SSF51905">
    <property type="entry name" value="FAD/NAD(P)-binding domain"/>
    <property type="match status" value="1"/>
</dbReference>
<dbReference type="PANTHER" id="PTHR13847">
    <property type="entry name" value="SARCOSINE DEHYDROGENASE-RELATED"/>
    <property type="match status" value="1"/>
</dbReference>